<dbReference type="EMBL" id="KV454291">
    <property type="protein sequence ID" value="ODQ74871.1"/>
    <property type="molecule type" value="Genomic_DNA"/>
</dbReference>
<dbReference type="GO" id="GO:0006888">
    <property type="term" value="P:endoplasmic reticulum to Golgi vesicle-mediated transport"/>
    <property type="evidence" value="ECO:0007669"/>
    <property type="project" value="EnsemblFungi"/>
</dbReference>
<dbReference type="SUPFAM" id="SSF48371">
    <property type="entry name" value="ARM repeat"/>
    <property type="match status" value="1"/>
</dbReference>
<comment type="similarity">
    <text evidence="2 13">Belongs to the COPG family.</text>
</comment>
<keyword evidence="11 13" id="KW-0968">Cytoplasmic vesicle</keyword>
<dbReference type="GO" id="GO:0009306">
    <property type="term" value="P:protein secretion"/>
    <property type="evidence" value="ECO:0007669"/>
    <property type="project" value="TreeGrafter"/>
</dbReference>
<comment type="subunit">
    <text evidence="13">Oligomeric complex.</text>
</comment>
<dbReference type="InterPro" id="IPR017106">
    <property type="entry name" value="Coatomer_gsu"/>
</dbReference>
<dbReference type="PANTHER" id="PTHR10261">
    <property type="entry name" value="COATOMER SUBUNIT GAMMA"/>
    <property type="match status" value="1"/>
</dbReference>
<feature type="domain" description="Clathrin/coatomer adaptor adaptin-like N-terminal" evidence="14">
    <location>
        <begin position="20"/>
        <end position="560"/>
    </location>
</feature>
<dbReference type="OrthoDB" id="1074925at2759"/>
<dbReference type="FunFam" id="1.25.10.10:FF:000071">
    <property type="entry name" value="Coatomer subunit gamma"/>
    <property type="match status" value="1"/>
</dbReference>
<dbReference type="InterPro" id="IPR016024">
    <property type="entry name" value="ARM-type_fold"/>
</dbReference>
<evidence type="ECO:0000256" key="5">
    <source>
        <dbReference type="ARBA" id="ARBA00022553"/>
    </source>
</evidence>
<dbReference type="Gene3D" id="3.30.310.10">
    <property type="entry name" value="TATA-Binding Protein"/>
    <property type="match status" value="1"/>
</dbReference>
<comment type="function">
    <text evidence="12 13">The coatomer is a cytosolic protein complex that binds to dilysine motifs and reversibly associates with Golgi non-clathrin-coated vesicles, which further mediate biosynthetic protein transport from the ER, via the Golgi up to the trans Golgi network. Coatomer complex is required for budding from Golgi membranes, and is essential for the retrograde Golgi-to-ER transport of dilysine-tagged proteins.</text>
</comment>
<evidence type="ECO:0000256" key="1">
    <source>
        <dbReference type="ARBA" id="ARBA00004255"/>
    </source>
</evidence>
<evidence type="ECO:0000313" key="17">
    <source>
        <dbReference type="EMBL" id="ODQ74871.1"/>
    </source>
</evidence>
<dbReference type="Pfam" id="PF01602">
    <property type="entry name" value="Adaptin_N"/>
    <property type="match status" value="1"/>
</dbReference>
<dbReference type="AlphaFoldDB" id="A0A1E3QB23"/>
<dbReference type="Pfam" id="PF08752">
    <property type="entry name" value="COP-gamma_platf"/>
    <property type="match status" value="1"/>
</dbReference>
<dbReference type="InterPro" id="IPR013041">
    <property type="entry name" value="Clathrin_app_Ig-like_sf"/>
</dbReference>
<evidence type="ECO:0000256" key="13">
    <source>
        <dbReference type="PIRNR" id="PIRNR037093"/>
    </source>
</evidence>
<dbReference type="GO" id="GO:0030126">
    <property type="term" value="C:COPI vesicle coat"/>
    <property type="evidence" value="ECO:0007669"/>
    <property type="project" value="EnsemblFungi"/>
</dbReference>
<dbReference type="InterPro" id="IPR013040">
    <property type="entry name" value="Coatomer_gsu_app_Ig-like_dom"/>
</dbReference>
<evidence type="ECO:0000256" key="7">
    <source>
        <dbReference type="ARBA" id="ARBA00022892"/>
    </source>
</evidence>
<dbReference type="Pfam" id="PF16381">
    <property type="entry name" value="Coatomer_g_Cpla"/>
    <property type="match status" value="1"/>
</dbReference>
<evidence type="ECO:0000256" key="2">
    <source>
        <dbReference type="ARBA" id="ARBA00010720"/>
    </source>
</evidence>
<evidence type="ECO:0000259" key="15">
    <source>
        <dbReference type="Pfam" id="PF08752"/>
    </source>
</evidence>
<evidence type="ECO:0000256" key="8">
    <source>
        <dbReference type="ARBA" id="ARBA00022927"/>
    </source>
</evidence>
<dbReference type="GO" id="GO:0006891">
    <property type="term" value="P:intra-Golgi vesicle-mediated transport"/>
    <property type="evidence" value="ECO:0007669"/>
    <property type="project" value="TreeGrafter"/>
</dbReference>
<keyword evidence="10 13" id="KW-0472">Membrane</keyword>
<dbReference type="Gene3D" id="1.25.10.10">
    <property type="entry name" value="Leucine-rich Repeat Variant"/>
    <property type="match status" value="2"/>
</dbReference>
<evidence type="ECO:0000256" key="4">
    <source>
        <dbReference type="ARBA" id="ARBA00022490"/>
    </source>
</evidence>
<keyword evidence="18" id="KW-1185">Reference proteome</keyword>
<feature type="domain" description="Coatomer gamma subunit appendage Ig-like subdomain" evidence="15">
    <location>
        <begin position="660"/>
        <end position="813"/>
    </location>
</feature>
<evidence type="ECO:0000259" key="16">
    <source>
        <dbReference type="Pfam" id="PF16381"/>
    </source>
</evidence>
<evidence type="ECO:0000256" key="3">
    <source>
        <dbReference type="ARBA" id="ARBA00022448"/>
    </source>
</evidence>
<dbReference type="GO" id="GO:0000139">
    <property type="term" value="C:Golgi membrane"/>
    <property type="evidence" value="ECO:0007669"/>
    <property type="project" value="UniProtKB-SubCell"/>
</dbReference>
<dbReference type="SUPFAM" id="SSF49348">
    <property type="entry name" value="Clathrin adaptor appendage domain"/>
    <property type="match status" value="1"/>
</dbReference>
<dbReference type="PIRSF" id="PIRSF037093">
    <property type="entry name" value="Coatomer_gamma_subunit"/>
    <property type="match status" value="1"/>
</dbReference>
<proteinExistence type="inferred from homology"/>
<dbReference type="GO" id="GO:0005198">
    <property type="term" value="F:structural molecule activity"/>
    <property type="evidence" value="ECO:0007669"/>
    <property type="project" value="InterPro"/>
</dbReference>
<dbReference type="InterPro" id="IPR037067">
    <property type="entry name" value="Coatomer_gsu_app_sf"/>
</dbReference>
<dbReference type="SUPFAM" id="SSF55711">
    <property type="entry name" value="Subdomain of clathrin and coatomer appendage domain"/>
    <property type="match status" value="1"/>
</dbReference>
<dbReference type="FunFam" id="2.60.40.1480:FF:000001">
    <property type="entry name" value="Coatomer subunit gamma"/>
    <property type="match status" value="1"/>
</dbReference>
<dbReference type="FunFam" id="3.30.310.10:FF:000008">
    <property type="entry name" value="Coatomer subunit gamma"/>
    <property type="match status" value="1"/>
</dbReference>
<dbReference type="GO" id="GO:0006890">
    <property type="term" value="P:retrograde vesicle-mediated transport, Golgi to endoplasmic reticulum"/>
    <property type="evidence" value="ECO:0007669"/>
    <property type="project" value="EnsemblFungi"/>
</dbReference>
<dbReference type="InterPro" id="IPR011989">
    <property type="entry name" value="ARM-like"/>
</dbReference>
<gene>
    <name evidence="17" type="ORF">LIPSTDRAFT_68996</name>
</gene>
<dbReference type="STRING" id="675824.A0A1E3QB23"/>
<evidence type="ECO:0000256" key="12">
    <source>
        <dbReference type="ARBA" id="ARBA00025536"/>
    </source>
</evidence>
<keyword evidence="4 13" id="KW-0963">Cytoplasm</keyword>
<dbReference type="InterPro" id="IPR012295">
    <property type="entry name" value="TBP_dom_sf"/>
</dbReference>
<comment type="subcellular location">
    <subcellularLocation>
        <location evidence="13">Cytoplasm</location>
    </subcellularLocation>
    <subcellularLocation>
        <location evidence="1 13">Golgi apparatus membrane</location>
        <topology evidence="1 13">Peripheral membrane protein</topology>
        <orientation evidence="1 13">Cytoplasmic side</orientation>
    </subcellularLocation>
    <subcellularLocation>
        <location evidence="13">Cytoplasmic vesicle</location>
        <location evidence="13">COPI-coated vesicle membrane</location>
        <topology evidence="13">Peripheral membrane protein</topology>
        <orientation evidence="13">Cytoplasmic side</orientation>
    </subcellularLocation>
</comment>
<dbReference type="InterPro" id="IPR032154">
    <property type="entry name" value="Coatomer_g_Cpla"/>
</dbReference>
<protein>
    <recommendedName>
        <fullName evidence="13">Coatomer subunit gamma</fullName>
    </recommendedName>
</protein>
<name>A0A1E3QB23_LIPST</name>
<evidence type="ECO:0000313" key="18">
    <source>
        <dbReference type="Proteomes" id="UP000094385"/>
    </source>
</evidence>
<dbReference type="Proteomes" id="UP000094385">
    <property type="component" value="Unassembled WGS sequence"/>
</dbReference>
<dbReference type="GO" id="GO:0005793">
    <property type="term" value="C:endoplasmic reticulum-Golgi intermediate compartment"/>
    <property type="evidence" value="ECO:0007669"/>
    <property type="project" value="TreeGrafter"/>
</dbReference>
<feature type="domain" description="Coatomer subunit gamma C-terminal" evidence="16">
    <location>
        <begin position="816"/>
        <end position="926"/>
    </location>
</feature>
<dbReference type="GO" id="GO:0006886">
    <property type="term" value="P:intracellular protein transport"/>
    <property type="evidence" value="ECO:0007669"/>
    <property type="project" value="InterPro"/>
</dbReference>
<evidence type="ECO:0000259" key="14">
    <source>
        <dbReference type="Pfam" id="PF01602"/>
    </source>
</evidence>
<evidence type="ECO:0000256" key="9">
    <source>
        <dbReference type="ARBA" id="ARBA00023034"/>
    </source>
</evidence>
<reference evidence="17 18" key="1">
    <citation type="journal article" date="2016" name="Proc. Natl. Acad. Sci. U.S.A.">
        <title>Comparative genomics of biotechnologically important yeasts.</title>
        <authorList>
            <person name="Riley R."/>
            <person name="Haridas S."/>
            <person name="Wolfe K.H."/>
            <person name="Lopes M.R."/>
            <person name="Hittinger C.T."/>
            <person name="Goeker M."/>
            <person name="Salamov A.A."/>
            <person name="Wisecaver J.H."/>
            <person name="Long T.M."/>
            <person name="Calvey C.H."/>
            <person name="Aerts A.L."/>
            <person name="Barry K.W."/>
            <person name="Choi C."/>
            <person name="Clum A."/>
            <person name="Coughlan A.Y."/>
            <person name="Deshpande S."/>
            <person name="Douglass A.P."/>
            <person name="Hanson S.J."/>
            <person name="Klenk H.-P."/>
            <person name="LaButti K.M."/>
            <person name="Lapidus A."/>
            <person name="Lindquist E.A."/>
            <person name="Lipzen A.M."/>
            <person name="Meier-Kolthoff J.P."/>
            <person name="Ohm R.A."/>
            <person name="Otillar R.P."/>
            <person name="Pangilinan J.L."/>
            <person name="Peng Y."/>
            <person name="Rokas A."/>
            <person name="Rosa C.A."/>
            <person name="Scheuner C."/>
            <person name="Sibirny A.A."/>
            <person name="Slot J.C."/>
            <person name="Stielow J.B."/>
            <person name="Sun H."/>
            <person name="Kurtzman C.P."/>
            <person name="Blackwell M."/>
            <person name="Grigoriev I.V."/>
            <person name="Jeffries T.W."/>
        </authorList>
    </citation>
    <scope>NUCLEOTIDE SEQUENCE [LARGE SCALE GENOMIC DNA]</scope>
    <source>
        <strain evidence="17 18">NRRL Y-11557</strain>
    </source>
</reference>
<dbReference type="PANTHER" id="PTHR10261:SF0">
    <property type="entry name" value="COATOMER SUBUNIT GAMMA-2"/>
    <property type="match status" value="1"/>
</dbReference>
<evidence type="ECO:0000256" key="11">
    <source>
        <dbReference type="ARBA" id="ARBA00023329"/>
    </source>
</evidence>
<dbReference type="GO" id="GO:0005783">
    <property type="term" value="C:endoplasmic reticulum"/>
    <property type="evidence" value="ECO:0007669"/>
    <property type="project" value="TreeGrafter"/>
</dbReference>
<keyword evidence="7 13" id="KW-0931">ER-Golgi transport</keyword>
<evidence type="ECO:0000256" key="10">
    <source>
        <dbReference type="ARBA" id="ARBA00023136"/>
    </source>
</evidence>
<dbReference type="Gene3D" id="2.60.40.1480">
    <property type="entry name" value="Coatomer, gamma subunit, appendage domain"/>
    <property type="match status" value="1"/>
</dbReference>
<accession>A0A1E3QB23</accession>
<evidence type="ECO:0000256" key="6">
    <source>
        <dbReference type="ARBA" id="ARBA00022737"/>
    </source>
</evidence>
<keyword evidence="8 13" id="KW-0653">Protein transport</keyword>
<keyword evidence="9 13" id="KW-0333">Golgi apparatus</keyword>
<keyword evidence="6" id="KW-0677">Repeat</keyword>
<organism evidence="17 18">
    <name type="scientific">Lipomyces starkeyi NRRL Y-11557</name>
    <dbReference type="NCBI Taxonomy" id="675824"/>
    <lineage>
        <taxon>Eukaryota</taxon>
        <taxon>Fungi</taxon>
        <taxon>Dikarya</taxon>
        <taxon>Ascomycota</taxon>
        <taxon>Saccharomycotina</taxon>
        <taxon>Lipomycetes</taxon>
        <taxon>Lipomycetales</taxon>
        <taxon>Lipomycetaceae</taxon>
        <taxon>Lipomyces</taxon>
    </lineage>
</organism>
<dbReference type="InterPro" id="IPR002553">
    <property type="entry name" value="Clathrin/coatomer_adapt-like_N"/>
</dbReference>
<sequence length="928" mass="101730">MSYKKNEDLDSGPGGAVMDKMTVFQDCIAGFNASPIQPRKCRVLLTKLTYLLSTGDTFARDESTRLFFSITKLFQHKDIALRQMVYLVIKELATSADDVIMVTSSIMKDTTVGSDVVYRPNAIRTLARIIDASTIQAIERLIKTAIVDKHPIVSSAALISSYHLLPVSREVVRRWANETQDTVLAQKVFPQAAYGGAAGGLGIGPAGPASSFMTQYHALGLLYQLRSHDRMALIKMIQQLANAGSAMKSPAAVVMLIRFVARAIDEDRNMRRPLYTLLEGWLKHKSDMVNFEAAKTILEMRDSTDAEASPAINVLQLFLSSPRFVSRFSAIRILNRFAMIRPQNVNVCNIDIEALINDPNRSIATYAITTLLKTGNEASVDRLMKQITGFMNDISDEFKIIVVDAIRSLCLKFPSKQASMLSFLSGVLRDEGGYEFKRAVIEAMFDLIKFVPDSKEDALSYLCEFIEDCEFTKLAVRILHLLGEEGPSTAHPTKYIRYIYNRVVLENAIVRAAAVTALSKFSLIDDASVQESVKVLLTRCLDDPDDEVRDRAAMALRLSATEKPIAKEYLSPESVPSLGALEQQLILYVTGGPDAASIAFDISSVPFISKDQADADQFRAKTMATLPILGGTSLDSGSGAGSGGVSPSKTPANIGEDYAQKYATSLAKIPELQAFGALIRSSRPVQLTESETEYVITGIKHLYKEHLVLQFDVQNTLPDTVLEDVSVIANPSTADDGTEPFVEEFIIAIPRLTQESTGTIYVAFTRPSGEEHAYTGGVFSNILRFTSKEIDPTTGEPEEEGYEDEYQVEDIEIGVADFLVPTYVGNFQHMWDQLSFETSETYNLAGVGSLSEACSSVIDSLSMQPLEGSETPLQNATHVLKLFARTLQGGKVVALVRMAYSAKTGVTLKISARAEDERVAHMVVGGIA</sequence>
<dbReference type="InterPro" id="IPR009028">
    <property type="entry name" value="Coatomer/calthrin_app_sub_C"/>
</dbReference>
<keyword evidence="3 13" id="KW-0813">Transport</keyword>
<keyword evidence="5" id="KW-0597">Phosphoprotein</keyword>